<keyword evidence="1" id="KW-0732">Signal</keyword>
<proteinExistence type="predicted"/>
<keyword evidence="3" id="KW-1185">Reference proteome</keyword>
<evidence type="ECO:0000313" key="2">
    <source>
        <dbReference type="EMBL" id="RDS85388.1"/>
    </source>
</evidence>
<protein>
    <submittedName>
        <fullName evidence="2">Tetratricopeptide repeat protein</fullName>
    </submittedName>
</protein>
<dbReference type="PROSITE" id="PS51257">
    <property type="entry name" value="PROKAR_LIPOPROTEIN"/>
    <property type="match status" value="1"/>
</dbReference>
<sequence>MIMQFRSPVFRTPLLPAAMAAALLAACAQPAPEAPKPTGKSNVAMVAEIQAAGERDKSVINVHPLIDPGITALQAAARDDERNGQYDAAAAKLDMALKRNPESPDVLQDRAELAVYMGNYELASKLAQQSWSLGSKQGPLCARNWQTIVEIRQHANDAAGAEAANKNVEACREPGIQRF</sequence>
<evidence type="ECO:0000313" key="3">
    <source>
        <dbReference type="Proteomes" id="UP000255334"/>
    </source>
</evidence>
<accession>A0A370XAH7</accession>
<name>A0A370XAH7_9GAMM</name>
<dbReference type="SUPFAM" id="SSF48452">
    <property type="entry name" value="TPR-like"/>
    <property type="match status" value="1"/>
</dbReference>
<feature type="chain" id="PRO_5016638516" evidence="1">
    <location>
        <begin position="34"/>
        <end position="179"/>
    </location>
</feature>
<dbReference type="EMBL" id="QRBF01000002">
    <property type="protein sequence ID" value="RDS85388.1"/>
    <property type="molecule type" value="Genomic_DNA"/>
</dbReference>
<evidence type="ECO:0000256" key="1">
    <source>
        <dbReference type="SAM" id="SignalP"/>
    </source>
</evidence>
<feature type="signal peptide" evidence="1">
    <location>
        <begin position="1"/>
        <end position="33"/>
    </location>
</feature>
<organism evidence="2 3">
    <name type="scientific">Dyella psychrodurans</name>
    <dbReference type="NCBI Taxonomy" id="1927960"/>
    <lineage>
        <taxon>Bacteria</taxon>
        <taxon>Pseudomonadati</taxon>
        <taxon>Pseudomonadota</taxon>
        <taxon>Gammaproteobacteria</taxon>
        <taxon>Lysobacterales</taxon>
        <taxon>Rhodanobacteraceae</taxon>
        <taxon>Dyella</taxon>
    </lineage>
</organism>
<dbReference type="AlphaFoldDB" id="A0A370XAH7"/>
<dbReference type="Pfam" id="PF14559">
    <property type="entry name" value="TPR_19"/>
    <property type="match status" value="1"/>
</dbReference>
<dbReference type="Gene3D" id="1.25.40.10">
    <property type="entry name" value="Tetratricopeptide repeat domain"/>
    <property type="match status" value="1"/>
</dbReference>
<reference evidence="2 3" key="1">
    <citation type="submission" date="2018-07" db="EMBL/GenBank/DDBJ databases">
        <title>Dyella monticola sp. nov. and Dyella psychrodurans sp. nov. isolated from monsoon evergreen broad-leaved forest soil of Dinghu Mountain, China.</title>
        <authorList>
            <person name="Gao Z."/>
            <person name="Qiu L."/>
        </authorList>
    </citation>
    <scope>NUCLEOTIDE SEQUENCE [LARGE SCALE GENOMIC DNA]</scope>
    <source>
        <strain evidence="2 3">4MSK11</strain>
    </source>
</reference>
<comment type="caution">
    <text evidence="2">The sequence shown here is derived from an EMBL/GenBank/DDBJ whole genome shotgun (WGS) entry which is preliminary data.</text>
</comment>
<dbReference type="OrthoDB" id="5957580at2"/>
<dbReference type="Proteomes" id="UP000255334">
    <property type="component" value="Unassembled WGS sequence"/>
</dbReference>
<dbReference type="InterPro" id="IPR011990">
    <property type="entry name" value="TPR-like_helical_dom_sf"/>
</dbReference>
<gene>
    <name evidence="2" type="ORF">DWU99_07665</name>
</gene>